<evidence type="ECO:0000313" key="3">
    <source>
        <dbReference type="Proteomes" id="UP000176923"/>
    </source>
</evidence>
<dbReference type="Gene3D" id="3.40.50.150">
    <property type="entry name" value="Vaccinia Virus protein VP39"/>
    <property type="match status" value="1"/>
</dbReference>
<dbReference type="InterPro" id="IPR013216">
    <property type="entry name" value="Methyltransf_11"/>
</dbReference>
<protein>
    <recommendedName>
        <fullName evidence="1">Methyltransferase type 11 domain-containing protein</fullName>
    </recommendedName>
</protein>
<organism evidence="2 3">
    <name type="scientific">Candidatus Gottesmanbacteria bacterium RIFCSPHIGHO2_02_FULL_39_11</name>
    <dbReference type="NCBI Taxonomy" id="1798382"/>
    <lineage>
        <taxon>Bacteria</taxon>
        <taxon>Candidatus Gottesmaniibacteriota</taxon>
    </lineage>
</organism>
<proteinExistence type="predicted"/>
<dbReference type="Pfam" id="PF08241">
    <property type="entry name" value="Methyltransf_11"/>
    <property type="match status" value="1"/>
</dbReference>
<name>A0A1F5ZXT9_9BACT</name>
<feature type="domain" description="Methyltransferase type 11" evidence="1">
    <location>
        <begin position="58"/>
        <end position="165"/>
    </location>
</feature>
<evidence type="ECO:0000259" key="1">
    <source>
        <dbReference type="Pfam" id="PF08241"/>
    </source>
</evidence>
<dbReference type="Proteomes" id="UP000176923">
    <property type="component" value="Unassembled WGS sequence"/>
</dbReference>
<sequence>MDTTYESPSKRGYGLDQVRGIMTNRGIQREVKSDRRIIGGVFDYLGLSINELQGKKLLDVGTGGGKTVEESRELGLDITGVDIAPVISLKGEDEFSKQMVTDVQKELREVTRKYPNSVVGADATVALPFMDSSFDIVISHCALPGYARNPKELAVSILEMIRVAKERVVITGKNFSGRDMEGLDEFGTGRMGVPNSI</sequence>
<dbReference type="AlphaFoldDB" id="A0A1F5ZXT9"/>
<comment type="caution">
    <text evidence="2">The sequence shown here is derived from an EMBL/GenBank/DDBJ whole genome shotgun (WGS) entry which is preliminary data.</text>
</comment>
<accession>A0A1F5ZXT9</accession>
<dbReference type="EMBL" id="MFJL01000007">
    <property type="protein sequence ID" value="OGG16857.1"/>
    <property type="molecule type" value="Genomic_DNA"/>
</dbReference>
<evidence type="ECO:0000313" key="2">
    <source>
        <dbReference type="EMBL" id="OGG16857.1"/>
    </source>
</evidence>
<dbReference type="STRING" id="1798382.A3D77_00275"/>
<dbReference type="InterPro" id="IPR029063">
    <property type="entry name" value="SAM-dependent_MTases_sf"/>
</dbReference>
<dbReference type="GO" id="GO:0008757">
    <property type="term" value="F:S-adenosylmethionine-dependent methyltransferase activity"/>
    <property type="evidence" value="ECO:0007669"/>
    <property type="project" value="InterPro"/>
</dbReference>
<dbReference type="SUPFAM" id="SSF53335">
    <property type="entry name" value="S-adenosyl-L-methionine-dependent methyltransferases"/>
    <property type="match status" value="1"/>
</dbReference>
<gene>
    <name evidence="2" type="ORF">A3D77_00275</name>
</gene>
<reference evidence="2 3" key="1">
    <citation type="journal article" date="2016" name="Nat. Commun.">
        <title>Thousands of microbial genomes shed light on interconnected biogeochemical processes in an aquifer system.</title>
        <authorList>
            <person name="Anantharaman K."/>
            <person name="Brown C.T."/>
            <person name="Hug L.A."/>
            <person name="Sharon I."/>
            <person name="Castelle C.J."/>
            <person name="Probst A.J."/>
            <person name="Thomas B.C."/>
            <person name="Singh A."/>
            <person name="Wilkins M.J."/>
            <person name="Karaoz U."/>
            <person name="Brodie E.L."/>
            <person name="Williams K.H."/>
            <person name="Hubbard S.S."/>
            <person name="Banfield J.F."/>
        </authorList>
    </citation>
    <scope>NUCLEOTIDE SEQUENCE [LARGE SCALE GENOMIC DNA]</scope>
</reference>